<evidence type="ECO:0000256" key="1">
    <source>
        <dbReference type="ARBA" id="ARBA00022679"/>
    </source>
</evidence>
<accession>A0A382VNK6</accession>
<dbReference type="GO" id="GO:0033785">
    <property type="term" value="F:heptose 7-phosphate kinase activity"/>
    <property type="evidence" value="ECO:0007669"/>
    <property type="project" value="TreeGrafter"/>
</dbReference>
<dbReference type="PANTHER" id="PTHR46969:SF1">
    <property type="entry name" value="BIFUNCTIONAL PROTEIN HLDE"/>
    <property type="match status" value="1"/>
</dbReference>
<dbReference type="SUPFAM" id="SSF53613">
    <property type="entry name" value="Ribokinase-like"/>
    <property type="match status" value="1"/>
</dbReference>
<evidence type="ECO:0000313" key="4">
    <source>
        <dbReference type="EMBL" id="SVD47575.1"/>
    </source>
</evidence>
<evidence type="ECO:0000256" key="2">
    <source>
        <dbReference type="ARBA" id="ARBA00022777"/>
    </source>
</evidence>
<protein>
    <recommendedName>
        <fullName evidence="3">Carbohydrate kinase PfkB domain-containing protein</fullName>
    </recommendedName>
</protein>
<keyword evidence="2" id="KW-0418">Kinase</keyword>
<dbReference type="EMBL" id="UINC01153068">
    <property type="protein sequence ID" value="SVD47575.1"/>
    <property type="molecule type" value="Genomic_DNA"/>
</dbReference>
<dbReference type="InterPro" id="IPR002173">
    <property type="entry name" value="Carboh/pur_kinase_PfkB_CS"/>
</dbReference>
<reference evidence="4" key="1">
    <citation type="submission" date="2018-05" db="EMBL/GenBank/DDBJ databases">
        <authorList>
            <person name="Lanie J.A."/>
            <person name="Ng W.-L."/>
            <person name="Kazmierczak K.M."/>
            <person name="Andrzejewski T.M."/>
            <person name="Davidsen T.M."/>
            <person name="Wayne K.J."/>
            <person name="Tettelin H."/>
            <person name="Glass J.I."/>
            <person name="Rusch D."/>
            <person name="Podicherti R."/>
            <person name="Tsui H.-C.T."/>
            <person name="Winkler M.E."/>
        </authorList>
    </citation>
    <scope>NUCLEOTIDE SEQUENCE</scope>
</reference>
<dbReference type="AlphaFoldDB" id="A0A382VNK6"/>
<feature type="non-terminal residue" evidence="4">
    <location>
        <position position="136"/>
    </location>
</feature>
<dbReference type="Pfam" id="PF00294">
    <property type="entry name" value="PfkB"/>
    <property type="match status" value="1"/>
</dbReference>
<evidence type="ECO:0000259" key="3">
    <source>
        <dbReference type="Pfam" id="PF00294"/>
    </source>
</evidence>
<dbReference type="PANTHER" id="PTHR46969">
    <property type="entry name" value="BIFUNCTIONAL PROTEIN HLDE"/>
    <property type="match status" value="1"/>
</dbReference>
<dbReference type="InterPro" id="IPR029056">
    <property type="entry name" value="Ribokinase-like"/>
</dbReference>
<sequence>MNLYQLKKAKILIVGDIILDEYLKGSVARVSPEAPVPVLKPAHRDLRLGGASNVASNVKSLGPKVELIGVTGKDTTGRELKDLLKNKSIKSSLVLSNKMSVSKTRLLAGQQQLLRLDLEESFTKEEWLPTKKLFSN</sequence>
<dbReference type="PROSITE" id="PS00583">
    <property type="entry name" value="PFKB_KINASES_1"/>
    <property type="match status" value="1"/>
</dbReference>
<keyword evidence="1" id="KW-0808">Transferase</keyword>
<organism evidence="4">
    <name type="scientific">marine metagenome</name>
    <dbReference type="NCBI Taxonomy" id="408172"/>
    <lineage>
        <taxon>unclassified sequences</taxon>
        <taxon>metagenomes</taxon>
        <taxon>ecological metagenomes</taxon>
    </lineage>
</organism>
<gene>
    <name evidence="4" type="ORF">METZ01_LOCUS400429</name>
</gene>
<dbReference type="InterPro" id="IPR011611">
    <property type="entry name" value="PfkB_dom"/>
</dbReference>
<dbReference type="GO" id="GO:0033786">
    <property type="term" value="F:heptose-1-phosphate adenylyltransferase activity"/>
    <property type="evidence" value="ECO:0007669"/>
    <property type="project" value="TreeGrafter"/>
</dbReference>
<dbReference type="Gene3D" id="3.40.1190.20">
    <property type="match status" value="1"/>
</dbReference>
<dbReference type="GO" id="GO:0005829">
    <property type="term" value="C:cytosol"/>
    <property type="evidence" value="ECO:0007669"/>
    <property type="project" value="TreeGrafter"/>
</dbReference>
<feature type="domain" description="Carbohydrate kinase PfkB" evidence="3">
    <location>
        <begin position="10"/>
        <end position="97"/>
    </location>
</feature>
<proteinExistence type="predicted"/>
<name>A0A382VNK6_9ZZZZ</name>